<dbReference type="HOGENOM" id="CLU_605377_0_0_6"/>
<dbReference type="AlphaFoldDB" id="A0A098GGU9"/>
<dbReference type="EMBL" id="FMVN01000005">
    <property type="protein sequence ID" value="SCY20364.1"/>
    <property type="molecule type" value="Genomic_DNA"/>
</dbReference>
<dbReference type="KEGG" id="tmc:LMI_2418"/>
<dbReference type="InterPro" id="IPR024770">
    <property type="entry name" value="TcdA/TcdB_cat"/>
</dbReference>
<dbReference type="Proteomes" id="UP000182998">
    <property type="component" value="Unassembled WGS sequence"/>
</dbReference>
<dbReference type="RefSeq" id="WP_045099880.1">
    <property type="nucleotide sequence ID" value="NZ_CP020614.1"/>
</dbReference>
<keyword evidence="5" id="KW-1185">Reference proteome</keyword>
<dbReference type="Gene3D" id="3.90.550.20">
    <property type="match status" value="1"/>
</dbReference>
<name>A0A098GGU9_LEGMI</name>
<dbReference type="Pfam" id="PF12919">
    <property type="entry name" value="TcdA_TcdB"/>
    <property type="match status" value="1"/>
</dbReference>
<evidence type="ECO:0000313" key="4">
    <source>
        <dbReference type="Proteomes" id="UP000032414"/>
    </source>
</evidence>
<dbReference type="OrthoDB" id="5632554at2"/>
<evidence type="ECO:0000313" key="2">
    <source>
        <dbReference type="EMBL" id="CEG61684.1"/>
    </source>
</evidence>
<feature type="domain" description="GT44" evidence="1">
    <location>
        <begin position="6"/>
        <end position="47"/>
    </location>
</feature>
<gene>
    <name evidence="2" type="ORF">LMI_2418</name>
    <name evidence="3" type="ORF">SAMN02982997_01061</name>
</gene>
<organism evidence="2 4">
    <name type="scientific">Legionella micdadei</name>
    <name type="common">Tatlockia micdadei</name>
    <dbReference type="NCBI Taxonomy" id="451"/>
    <lineage>
        <taxon>Bacteria</taxon>
        <taxon>Pseudomonadati</taxon>
        <taxon>Pseudomonadota</taxon>
        <taxon>Gammaproteobacteria</taxon>
        <taxon>Legionellales</taxon>
        <taxon>Legionellaceae</taxon>
        <taxon>Legionella</taxon>
    </lineage>
</organism>
<reference evidence="2" key="1">
    <citation type="submission" date="2014-09" db="EMBL/GenBank/DDBJ databases">
        <authorList>
            <person name="GOMEZ-VALERO Laura"/>
        </authorList>
    </citation>
    <scope>NUCLEOTIDE SEQUENCE</scope>
    <source>
        <strain evidence="2">ATCC33218</strain>
    </source>
</reference>
<evidence type="ECO:0000313" key="5">
    <source>
        <dbReference type="Proteomes" id="UP000182998"/>
    </source>
</evidence>
<dbReference type="SUPFAM" id="SSF53448">
    <property type="entry name" value="Nucleotide-diphospho-sugar transferases"/>
    <property type="match status" value="1"/>
</dbReference>
<accession>A0A098GGU9</accession>
<dbReference type="EMBL" id="LN614830">
    <property type="protein sequence ID" value="CEG61684.1"/>
    <property type="molecule type" value="Genomic_DNA"/>
</dbReference>
<reference evidence="3 5" key="3">
    <citation type="submission" date="2016-10" db="EMBL/GenBank/DDBJ databases">
        <authorList>
            <person name="Varghese N."/>
            <person name="Submissions S."/>
        </authorList>
    </citation>
    <scope>NUCLEOTIDE SEQUENCE [LARGE SCALE GENOMIC DNA]</scope>
    <source>
        <strain evidence="3 5">ATCC 33218</strain>
    </source>
</reference>
<proteinExistence type="predicted"/>
<dbReference type="InterPro" id="IPR029044">
    <property type="entry name" value="Nucleotide-diphossugar_trans"/>
</dbReference>
<sequence length="452" mass="52162">MAVLPKDLHFVWLGKVPDKQARENIMAWKNRNPDYTVRIWIDSELFLDPRQSALPGDETSLSSYDDYMELVRWARENQIIIADIARKPLISHPVIQHEHALYQEMPARDFFNDEIEGLYRNYAAASDMLRVEILFQRGGFYADAQDVHPGEFPLGDIDAPHGFLFNQANGTYNNDFLASVANGSIISAFREAIVQNYQALYQDPDLTAKHRNSKLGRFISFFGSGDYRVDTTSQTSGPQALAHLLKDLYFSYLYANELSFDPKFYSLPAEQAASWHDAEALSKVDNLNSILRNFVVDFFIAEIEKKMDLLNTAIKKEKKWFRRTDQSKVENLDRTVSLLTQLKHNLKVIPAEYGLEEIYSAATSELNIDRVAIKEFLTQMKQAFLLTEQVIEFADARLHNEEISIEHYFSFIKEVTFFKNHDFNALLRMPDEVGTEDFTRWLVPSDTHLEAK</sequence>
<reference evidence="4" key="2">
    <citation type="submission" date="2014-09" db="EMBL/GenBank/DDBJ databases">
        <authorList>
            <person name="Gomez-Valero L."/>
        </authorList>
    </citation>
    <scope>NUCLEOTIDE SEQUENCE [LARGE SCALE GENOMIC DNA]</scope>
    <source>
        <strain evidence="4">ATCC33218</strain>
    </source>
</reference>
<protein>
    <submittedName>
        <fullName evidence="3">TcdA/TcdB catalytic glycosyltransferase domain-containing protein</fullName>
    </submittedName>
</protein>
<dbReference type="Proteomes" id="UP000032414">
    <property type="component" value="Chromosome I"/>
</dbReference>
<evidence type="ECO:0000313" key="3">
    <source>
        <dbReference type="EMBL" id="SCY20364.1"/>
    </source>
</evidence>
<dbReference type="STRING" id="451.B6N58_04085"/>
<dbReference type="PATRIC" id="fig|451.8.peg.2841"/>
<dbReference type="GO" id="GO:0016757">
    <property type="term" value="F:glycosyltransferase activity"/>
    <property type="evidence" value="ECO:0007669"/>
    <property type="project" value="InterPro"/>
</dbReference>
<evidence type="ECO:0000259" key="1">
    <source>
        <dbReference type="Pfam" id="PF12919"/>
    </source>
</evidence>